<keyword evidence="2" id="KW-1185">Reference proteome</keyword>
<dbReference type="Proteomes" id="UP000092993">
    <property type="component" value="Unassembled WGS sequence"/>
</dbReference>
<name>A0A1C7LUA7_GRIFR</name>
<comment type="caution">
    <text evidence="1">The sequence shown here is derived from an EMBL/GenBank/DDBJ whole genome shotgun (WGS) entry which is preliminary data.</text>
</comment>
<reference evidence="1 2" key="1">
    <citation type="submission" date="2016-03" db="EMBL/GenBank/DDBJ databases">
        <title>Whole genome sequencing of Grifola frondosa 9006-11.</title>
        <authorList>
            <person name="Min B."/>
            <person name="Park H."/>
            <person name="Kim J.-G."/>
            <person name="Cho H."/>
            <person name="Oh Y.-L."/>
            <person name="Kong W.-S."/>
            <person name="Choi I.-G."/>
        </authorList>
    </citation>
    <scope>NUCLEOTIDE SEQUENCE [LARGE SCALE GENOMIC DNA]</scope>
    <source>
        <strain evidence="1 2">9006-11</strain>
    </source>
</reference>
<sequence length="593" mass="67625">MIRGPNDRDTKRWRQNSSVYIRQHGRLATALILLVTSSSITYNRLLPHNANNSTHQFPPSQTPPPAGNHITRARRDVEAIRPDFQTTGPNPGARVELISGEHASKQSQLLTSLGSTSRALYKASVSFTWRTLPSLIPLICTLPDAKEIKDSDGRVVNVNFRRPLVHDVNYARYAFYAKHIKVLNGGLPRGHISRRTLRNLVSLGLLQRKMFPRLESISWDPNDINFFDSPFLTMFIGSSTERITCQTLREVNVVAPRLISVARMPWPDFHYKCVDDYRAGTEANHEVMNMISRYPLLREFAAEPCFHLRVDNIIPLAEMSHITFLRLDVTTSQLDAVIRRFSPRSAFPSPGAPHIRVPTLNDDTRTFLRVIGSPRMTELELVVTEQPPAQDIEHLLEDLVNEDEHNRVLRKLRLIFETLPNSATDEHIITAHTFRSLPRLVQLNEFVINAARLCLGPAIWDRPDFKLPNLRSLSISSPLWGDYEQMEMYHLPINQLPSLVQRCPNLESLTIPLNVKDVPQSSPKPHVRCTRLTVSNTYTSNYEPVAKFIAHLFPSLTSVCGVYSQKTCMRVCHYGPSLDPWLEIGRRCRKIRL</sequence>
<dbReference type="EMBL" id="LUGG01000020">
    <property type="protein sequence ID" value="OBZ68381.1"/>
    <property type="molecule type" value="Genomic_DNA"/>
</dbReference>
<proteinExistence type="predicted"/>
<evidence type="ECO:0008006" key="3">
    <source>
        <dbReference type="Google" id="ProtNLM"/>
    </source>
</evidence>
<evidence type="ECO:0000313" key="2">
    <source>
        <dbReference type="Proteomes" id="UP000092993"/>
    </source>
</evidence>
<evidence type="ECO:0000313" key="1">
    <source>
        <dbReference type="EMBL" id="OBZ68381.1"/>
    </source>
</evidence>
<dbReference type="OrthoDB" id="3174539at2759"/>
<accession>A0A1C7LUA7</accession>
<dbReference type="AlphaFoldDB" id="A0A1C7LUA7"/>
<gene>
    <name evidence="1" type="ORF">A0H81_11434</name>
</gene>
<organism evidence="1 2">
    <name type="scientific">Grifola frondosa</name>
    <name type="common">Maitake</name>
    <name type="synonym">Polyporus frondosus</name>
    <dbReference type="NCBI Taxonomy" id="5627"/>
    <lineage>
        <taxon>Eukaryota</taxon>
        <taxon>Fungi</taxon>
        <taxon>Dikarya</taxon>
        <taxon>Basidiomycota</taxon>
        <taxon>Agaricomycotina</taxon>
        <taxon>Agaricomycetes</taxon>
        <taxon>Polyporales</taxon>
        <taxon>Grifolaceae</taxon>
        <taxon>Grifola</taxon>
    </lineage>
</organism>
<protein>
    <recommendedName>
        <fullName evidence="3">F-box domain-containing protein</fullName>
    </recommendedName>
</protein>